<evidence type="ECO:0000256" key="8">
    <source>
        <dbReference type="ARBA" id="ARBA00022679"/>
    </source>
</evidence>
<evidence type="ECO:0000256" key="21">
    <source>
        <dbReference type="ARBA" id="ARBA00041507"/>
    </source>
</evidence>
<dbReference type="InterPro" id="IPR001675">
    <property type="entry name" value="Glyco_trans_29"/>
</dbReference>
<comment type="pathway">
    <text evidence="4">Glycolipid biosynthesis.</text>
</comment>
<comment type="similarity">
    <text evidence="5">Belongs to the glycosyltransferase 29 family.</text>
</comment>
<comment type="catalytic activity">
    <reaction evidence="31">
        <text>ganglioside GM1 (d18:1(4E)/18:0) + CMP-N-acetyl-beta-neuraminate = ganglioside GD1a (18:1(4E)/18:0) + CMP + H(+)</text>
        <dbReference type="Rhea" id="RHEA:48248"/>
        <dbReference type="ChEBI" id="CHEBI:15378"/>
        <dbReference type="ChEBI" id="CHEBI:57812"/>
        <dbReference type="ChEBI" id="CHEBI:60377"/>
        <dbReference type="ChEBI" id="CHEBI:73110"/>
        <dbReference type="ChEBI" id="CHEBI:90153"/>
    </reaction>
    <physiologicalReaction direction="left-to-right" evidence="31">
        <dbReference type="Rhea" id="RHEA:48249"/>
    </physiologicalReaction>
</comment>
<evidence type="ECO:0000256" key="32">
    <source>
        <dbReference type="ARBA" id="ARBA00052027"/>
    </source>
</evidence>
<evidence type="ECO:0000313" key="41">
    <source>
        <dbReference type="Proteomes" id="UP001187343"/>
    </source>
</evidence>
<keyword evidence="16" id="KW-0325">Glycoprotein</keyword>
<keyword evidence="8" id="KW-0808">Transferase</keyword>
<proteinExistence type="inferred from homology"/>
<keyword evidence="13" id="KW-0443">Lipid metabolism</keyword>
<comment type="catalytic activity">
    <reaction evidence="29">
        <text>a ganglioside GM1 (d18:1(4E)) + CMP-N-acetyl-beta-neuraminate = a ganglioside GD1a (d18:1(4E)) + CMP + H(+)</text>
        <dbReference type="Rhea" id="RHEA:18021"/>
        <dbReference type="ChEBI" id="CHEBI:15378"/>
        <dbReference type="ChEBI" id="CHEBI:57812"/>
        <dbReference type="ChEBI" id="CHEBI:60377"/>
        <dbReference type="ChEBI" id="CHEBI:77709"/>
        <dbReference type="ChEBI" id="CHEBI:78445"/>
        <dbReference type="EC" id="2.4.3.2"/>
    </reaction>
    <physiologicalReaction direction="left-to-right" evidence="29">
        <dbReference type="Rhea" id="RHEA:18022"/>
    </physiologicalReaction>
</comment>
<dbReference type="EC" id="2.4.3.2" evidence="18"/>
<gene>
    <name evidence="40" type="ORF">Q8A67_010271</name>
</gene>
<feature type="region of interest" description="Disordered" evidence="39">
    <location>
        <begin position="22"/>
        <end position="57"/>
    </location>
</feature>
<dbReference type="EC" id="2.4.3.4" evidence="19"/>
<comment type="catalytic activity">
    <reaction evidence="28">
        <text>a ganglioside GA1 (d18:1(4E)) + CMP-N-acetyl-beta-neuraminate = a ganglioside GM1b (d18:1(4E)) + CMP + H(+)</text>
        <dbReference type="Rhea" id="RHEA:47560"/>
        <dbReference type="ChEBI" id="CHEBI:15378"/>
        <dbReference type="ChEBI" id="CHEBI:27938"/>
        <dbReference type="ChEBI" id="CHEBI:57812"/>
        <dbReference type="ChEBI" id="CHEBI:60377"/>
        <dbReference type="ChEBI" id="CHEBI:78568"/>
    </reaction>
    <physiologicalReaction direction="left-to-right" evidence="28">
        <dbReference type="Rhea" id="RHEA:47561"/>
    </physiologicalReaction>
</comment>
<evidence type="ECO:0000256" key="26">
    <source>
        <dbReference type="ARBA" id="ARBA00042990"/>
    </source>
</evidence>
<dbReference type="CDD" id="cd23966">
    <property type="entry name" value="GT29_ST3GAL1_2"/>
    <property type="match status" value="1"/>
</dbReference>
<comment type="catalytic activity">
    <reaction evidence="32">
        <text>a globoside GalGb4Cer + CMP-N-acetyl-beta-neuraminate = a globoside MSGG + CMP + H(+)</text>
        <dbReference type="Rhea" id="RHEA:65372"/>
        <dbReference type="ChEBI" id="CHEBI:15378"/>
        <dbReference type="ChEBI" id="CHEBI:57812"/>
        <dbReference type="ChEBI" id="CHEBI:60377"/>
        <dbReference type="ChEBI" id="CHEBI:140623"/>
        <dbReference type="ChEBI" id="CHEBI:140691"/>
    </reaction>
    <physiologicalReaction direction="left-to-right" evidence="32">
        <dbReference type="Rhea" id="RHEA:65373"/>
    </physiologicalReaction>
</comment>
<evidence type="ECO:0000256" key="7">
    <source>
        <dbReference type="ARBA" id="ARBA00022676"/>
    </source>
</evidence>
<keyword evidence="15" id="KW-1015">Disulfide bond</keyword>
<evidence type="ECO:0000256" key="27">
    <source>
        <dbReference type="ARBA" id="ARBA00042991"/>
    </source>
</evidence>
<comment type="subunit">
    <text evidence="33">Homodimer; disulfide-linked. Homodimer formation occurs in the endoplasmic reticulum.</text>
</comment>
<evidence type="ECO:0000256" key="11">
    <source>
        <dbReference type="ARBA" id="ARBA00022989"/>
    </source>
</evidence>
<comment type="catalytic activity">
    <reaction evidence="30">
        <text>a ganglioside GA1 + CMP-N-acetyl-beta-neuraminate = a ganglioside GM1b + CMP + H(+)</text>
        <dbReference type="Rhea" id="RHEA:48244"/>
        <dbReference type="ChEBI" id="CHEBI:15378"/>
        <dbReference type="ChEBI" id="CHEBI:57812"/>
        <dbReference type="ChEBI" id="CHEBI:60377"/>
        <dbReference type="ChEBI" id="CHEBI:88069"/>
        <dbReference type="ChEBI" id="CHEBI:90151"/>
    </reaction>
    <physiologicalReaction direction="left-to-right" evidence="30">
        <dbReference type="Rhea" id="RHEA:48245"/>
    </physiologicalReaction>
</comment>
<evidence type="ECO:0000256" key="16">
    <source>
        <dbReference type="ARBA" id="ARBA00023180"/>
    </source>
</evidence>
<evidence type="ECO:0000256" key="29">
    <source>
        <dbReference type="ARBA" id="ARBA00043773"/>
    </source>
</evidence>
<dbReference type="PANTHER" id="PTHR46032">
    <property type="entry name" value="ALPHA-2,3-SIALYLTRANSFERASE ST3GAL I ISOFORM X1"/>
    <property type="match status" value="1"/>
</dbReference>
<evidence type="ECO:0000256" key="24">
    <source>
        <dbReference type="ARBA" id="ARBA00042448"/>
    </source>
</evidence>
<dbReference type="Pfam" id="PF00777">
    <property type="entry name" value="Glyco_transf_29"/>
    <property type="match status" value="1"/>
</dbReference>
<protein>
    <recommendedName>
        <fullName evidence="20">CMP-N-acetylneuraminate-beta-galactosamide-alpha-2,3-sialyltransferase 1</fullName>
        <ecNumber evidence="18">2.4.3.2</ecNumber>
        <ecNumber evidence="19">2.4.3.4</ecNumber>
    </recommendedName>
    <alternativeName>
        <fullName evidence="34">CMP-N-acetylneuraminate-beta-galactosamide-alpha-2,3-sialyltransferase 2</fullName>
    </alternativeName>
    <alternativeName>
        <fullName evidence="27">Gal-NAc6S</fullName>
    </alternativeName>
    <alternativeName>
        <fullName evidence="24">Gal-beta-1,3-GalNAc-alpha-2,3-sialyltransferase</fullName>
    </alternativeName>
    <alternativeName>
        <fullName evidence="26">Monosialoganglioside sialyltransferase</fullName>
    </alternativeName>
    <alternativeName>
        <fullName evidence="22">ST3Gal I</fullName>
    </alternativeName>
    <alternativeName>
        <fullName evidence="35">ST3Gal II</fullName>
    </alternativeName>
    <alternativeName>
        <fullName evidence="23">ST3GalA.1</fullName>
    </alternativeName>
    <alternativeName>
        <fullName evidence="36">ST3GalA.2</fullName>
    </alternativeName>
    <alternativeName>
        <fullName evidence="21">ST3O</fullName>
    </alternativeName>
    <alternativeName>
        <fullName evidence="25">Sialyltransferase 4A</fullName>
    </alternativeName>
    <alternativeName>
        <fullName evidence="37">Sialyltransferase 4B</fullName>
    </alternativeName>
</protein>
<evidence type="ECO:0000256" key="31">
    <source>
        <dbReference type="ARBA" id="ARBA00047509"/>
    </source>
</evidence>
<keyword evidence="41" id="KW-1185">Reference proteome</keyword>
<dbReference type="GO" id="GO:0032580">
    <property type="term" value="C:Golgi cisterna membrane"/>
    <property type="evidence" value="ECO:0007669"/>
    <property type="project" value="UniProtKB-SubCell"/>
</dbReference>
<evidence type="ECO:0000256" key="3">
    <source>
        <dbReference type="ARBA" id="ARBA00004922"/>
    </source>
</evidence>
<evidence type="ECO:0000256" key="35">
    <source>
        <dbReference type="ARBA" id="ARBA00081228"/>
    </source>
</evidence>
<comment type="subcellular location">
    <subcellularLocation>
        <location evidence="1">Golgi apparatus</location>
        <location evidence="1">Golgi stack membrane</location>
        <topology evidence="1">Single-pass type II membrane protein</topology>
    </subcellularLocation>
    <subcellularLocation>
        <location evidence="2">Secreted</location>
    </subcellularLocation>
</comment>
<evidence type="ECO:0000256" key="22">
    <source>
        <dbReference type="ARBA" id="ARBA00041997"/>
    </source>
</evidence>
<dbReference type="GO" id="GO:0006629">
    <property type="term" value="P:lipid metabolic process"/>
    <property type="evidence" value="ECO:0007669"/>
    <property type="project" value="UniProtKB-KW"/>
</dbReference>
<keyword evidence="11" id="KW-1133">Transmembrane helix</keyword>
<evidence type="ECO:0000256" key="4">
    <source>
        <dbReference type="ARBA" id="ARBA00004934"/>
    </source>
</evidence>
<dbReference type="Gene3D" id="3.90.1480.20">
    <property type="entry name" value="Glycosyl transferase family 29"/>
    <property type="match status" value="1"/>
</dbReference>
<reference evidence="40" key="1">
    <citation type="submission" date="2023-08" db="EMBL/GenBank/DDBJ databases">
        <title>Chromosome-level Genome Assembly of mud carp (Cirrhinus molitorella).</title>
        <authorList>
            <person name="Liu H."/>
        </authorList>
    </citation>
    <scope>NUCLEOTIDE SEQUENCE</scope>
    <source>
        <strain evidence="40">Prfri</strain>
        <tissue evidence="40">Muscle</tissue>
    </source>
</reference>
<evidence type="ECO:0000256" key="15">
    <source>
        <dbReference type="ARBA" id="ARBA00023157"/>
    </source>
</evidence>
<keyword evidence="10" id="KW-0735">Signal-anchor</keyword>
<evidence type="ECO:0000256" key="6">
    <source>
        <dbReference type="ARBA" id="ARBA00022525"/>
    </source>
</evidence>
<keyword evidence="7" id="KW-0328">Glycosyltransferase</keyword>
<evidence type="ECO:0000256" key="10">
    <source>
        <dbReference type="ARBA" id="ARBA00022968"/>
    </source>
</evidence>
<comment type="catalytic activity">
    <reaction evidence="17">
        <text>a beta-D-galactosyl-(1-&gt;3)-N-acetyl-alpha-D-galactosaminyl derivative + CMP-N-acetyl-beta-neuraminate = an N-acetyl-alpha-neuraminyl-(2-&gt;3)-beta-D-galactosyl-(1-&gt;3)-N-acetyl-alpha-D-galactosaminyl derivative + CMP + H(+)</text>
        <dbReference type="Rhea" id="RHEA:21616"/>
        <dbReference type="ChEBI" id="CHEBI:15378"/>
        <dbReference type="ChEBI" id="CHEBI:57812"/>
        <dbReference type="ChEBI" id="CHEBI:60377"/>
        <dbReference type="ChEBI" id="CHEBI:133470"/>
        <dbReference type="ChEBI" id="CHEBI:139596"/>
        <dbReference type="EC" id="2.4.3.4"/>
    </reaction>
    <physiologicalReaction direction="left-to-right" evidence="17">
        <dbReference type="Rhea" id="RHEA:21617"/>
    </physiologicalReaction>
</comment>
<keyword evidence="9" id="KW-0812">Transmembrane</keyword>
<comment type="pathway">
    <text evidence="3">Protein modification; protein glycosylation.</text>
</comment>
<evidence type="ECO:0000256" key="33">
    <source>
        <dbReference type="ARBA" id="ARBA00062545"/>
    </source>
</evidence>
<evidence type="ECO:0000256" key="2">
    <source>
        <dbReference type="ARBA" id="ARBA00004613"/>
    </source>
</evidence>
<evidence type="ECO:0000256" key="12">
    <source>
        <dbReference type="ARBA" id="ARBA00023034"/>
    </source>
</evidence>
<evidence type="ECO:0000256" key="18">
    <source>
        <dbReference type="ARBA" id="ARBA00039106"/>
    </source>
</evidence>
<evidence type="ECO:0000256" key="20">
    <source>
        <dbReference type="ARBA" id="ARBA00040101"/>
    </source>
</evidence>
<evidence type="ECO:0000256" key="1">
    <source>
        <dbReference type="ARBA" id="ARBA00004447"/>
    </source>
</evidence>
<evidence type="ECO:0000256" key="9">
    <source>
        <dbReference type="ARBA" id="ARBA00022692"/>
    </source>
</evidence>
<dbReference type="AlphaFoldDB" id="A0AA88PSJ3"/>
<evidence type="ECO:0000256" key="5">
    <source>
        <dbReference type="ARBA" id="ARBA00006003"/>
    </source>
</evidence>
<dbReference type="PANTHER" id="PTHR46032:SF6">
    <property type="entry name" value="CMP-N-ACETYLNEURAMINATE-BETA-GALACTOSAMIDE-ALPHA-2,3-SIALYLTRANSFERASE 1"/>
    <property type="match status" value="1"/>
</dbReference>
<feature type="disulfide bond" evidence="38">
    <location>
        <begin position="195"/>
        <end position="334"/>
    </location>
</feature>
<evidence type="ECO:0000313" key="40">
    <source>
        <dbReference type="EMBL" id="KAK2898853.1"/>
    </source>
</evidence>
<comment type="caution">
    <text evidence="40">The sequence shown here is derived from an EMBL/GenBank/DDBJ whole genome shotgun (WGS) entry which is preliminary data.</text>
</comment>
<evidence type="ECO:0000256" key="14">
    <source>
        <dbReference type="ARBA" id="ARBA00023136"/>
    </source>
</evidence>
<evidence type="ECO:0000256" key="28">
    <source>
        <dbReference type="ARBA" id="ARBA00043673"/>
    </source>
</evidence>
<organism evidence="40 41">
    <name type="scientific">Cirrhinus molitorella</name>
    <name type="common">mud carp</name>
    <dbReference type="NCBI Taxonomy" id="172907"/>
    <lineage>
        <taxon>Eukaryota</taxon>
        <taxon>Metazoa</taxon>
        <taxon>Chordata</taxon>
        <taxon>Craniata</taxon>
        <taxon>Vertebrata</taxon>
        <taxon>Euteleostomi</taxon>
        <taxon>Actinopterygii</taxon>
        <taxon>Neopterygii</taxon>
        <taxon>Teleostei</taxon>
        <taxon>Ostariophysi</taxon>
        <taxon>Cypriniformes</taxon>
        <taxon>Cyprinidae</taxon>
        <taxon>Labeoninae</taxon>
        <taxon>Labeonini</taxon>
        <taxon>Cirrhinus</taxon>
    </lineage>
</organism>
<evidence type="ECO:0000256" key="17">
    <source>
        <dbReference type="ARBA" id="ARBA00036292"/>
    </source>
</evidence>
<accession>A0AA88PSJ3</accession>
<dbReference type="EMBL" id="JAUYZG010000009">
    <property type="protein sequence ID" value="KAK2898853.1"/>
    <property type="molecule type" value="Genomic_DNA"/>
</dbReference>
<evidence type="ECO:0000256" key="37">
    <source>
        <dbReference type="ARBA" id="ARBA00082805"/>
    </source>
</evidence>
<dbReference type="InterPro" id="IPR012163">
    <property type="entry name" value="Sialyl_trans"/>
</dbReference>
<keyword evidence="12" id="KW-0333">Golgi apparatus</keyword>
<evidence type="ECO:0000256" key="38">
    <source>
        <dbReference type="PIRSR" id="PIRSR005557-2"/>
    </source>
</evidence>
<name>A0AA88PSJ3_9TELE</name>
<evidence type="ECO:0000256" key="23">
    <source>
        <dbReference type="ARBA" id="ARBA00042022"/>
    </source>
</evidence>
<dbReference type="GO" id="GO:0003836">
    <property type="term" value="F:beta-galactoside (CMP) alpha-2,3-sialyltransferase activity"/>
    <property type="evidence" value="ECO:0007669"/>
    <property type="project" value="UniProtKB-EC"/>
</dbReference>
<evidence type="ECO:0000256" key="36">
    <source>
        <dbReference type="ARBA" id="ARBA00081332"/>
    </source>
</evidence>
<evidence type="ECO:0000256" key="39">
    <source>
        <dbReference type="SAM" id="MobiDB-lite"/>
    </source>
</evidence>
<dbReference type="InterPro" id="IPR051757">
    <property type="entry name" value="Beta-gal_alpha2-3_sialyltrans"/>
</dbReference>
<sequence length="391" mass="44671">MQSLSRTNTVDKGIKICSQGQMKALGTPGNNQTPKLYTLLHSPDNDDQSPQTSLDSKQDSKCFCRSHAERCQRNYLKSPKPTQNQRVEAPQYSKWGIGSTQSLAEHLLHEEPCACAERCLAASDDEWFSERFSDDVHPLLSLNNSKLSESIFKWWQTLQSTKSKANYTEVIQKLFSVVPGKDQYRDADSSRCRTCAVVGNSGNLLGSFYGPLIDNHDFVMRMNKAPVEGFEKDVGNKTTHRIMYPESAMHLDNDTHLVLLPFKLLDIQWMASALSDGSIKRTRFKVIDKLQANKDKAMVMHPAFIYYVRSTWLHLRRSYPSTGFLVLMFALHICDEVSVFGFGANRKGTWHHYFENMPKKFKRTGQHPGGLEHQIILELQKRNLIDLYTGW</sequence>
<evidence type="ECO:0000256" key="30">
    <source>
        <dbReference type="ARBA" id="ARBA00043816"/>
    </source>
</evidence>
<evidence type="ECO:0000256" key="25">
    <source>
        <dbReference type="ARBA" id="ARBA00042682"/>
    </source>
</evidence>
<dbReference type="InterPro" id="IPR038578">
    <property type="entry name" value="GT29-like_sf"/>
</dbReference>
<dbReference type="PIRSF" id="PIRSF005557">
    <property type="entry name" value="Sialyl_trans"/>
    <property type="match status" value="1"/>
</dbReference>
<evidence type="ECO:0000256" key="34">
    <source>
        <dbReference type="ARBA" id="ARBA00072809"/>
    </source>
</evidence>
<dbReference type="GO" id="GO:0005576">
    <property type="term" value="C:extracellular region"/>
    <property type="evidence" value="ECO:0007669"/>
    <property type="project" value="UniProtKB-SubCell"/>
</dbReference>
<dbReference type="FunFam" id="3.90.1480.20:FF:000002">
    <property type="entry name" value="CMP-N-acetylneuraminate-beta-galactosamide- alpha-2,3-sialyltransferase 2"/>
    <property type="match status" value="1"/>
</dbReference>
<dbReference type="GO" id="GO:0097503">
    <property type="term" value="P:sialylation"/>
    <property type="evidence" value="ECO:0007669"/>
    <property type="project" value="TreeGrafter"/>
</dbReference>
<dbReference type="Proteomes" id="UP001187343">
    <property type="component" value="Unassembled WGS sequence"/>
</dbReference>
<dbReference type="GO" id="GO:0047288">
    <property type="term" value="F:beta-D-galactosyl-(1-&gt;3)-N-acetyl-beta-D-galactosaminide alpha-2,3- sialyltransferase"/>
    <property type="evidence" value="ECO:0007669"/>
    <property type="project" value="UniProtKB-EC"/>
</dbReference>
<evidence type="ECO:0000256" key="13">
    <source>
        <dbReference type="ARBA" id="ARBA00023098"/>
    </source>
</evidence>
<keyword evidence="14" id="KW-0472">Membrane</keyword>
<keyword evidence="6" id="KW-0964">Secreted</keyword>
<evidence type="ECO:0000256" key="19">
    <source>
        <dbReference type="ARBA" id="ARBA00039107"/>
    </source>
</evidence>